<feature type="domain" description="Beta-lactamase-related" evidence="1">
    <location>
        <begin position="20"/>
        <end position="376"/>
    </location>
</feature>
<keyword evidence="2" id="KW-0378">Hydrolase</keyword>
<dbReference type="SUPFAM" id="SSF56601">
    <property type="entry name" value="beta-lactamase/transpeptidase-like"/>
    <property type="match status" value="1"/>
</dbReference>
<comment type="caution">
    <text evidence="2">The sequence shown here is derived from an EMBL/GenBank/DDBJ whole genome shotgun (WGS) entry which is preliminary data.</text>
</comment>
<keyword evidence="3" id="KW-1185">Reference proteome</keyword>
<protein>
    <submittedName>
        <fullName evidence="2">Serine hydrolase domain-containing protein</fullName>
        <ecNumber evidence="2">3.-.-.-</ecNumber>
    </submittedName>
</protein>
<organism evidence="2 3">
    <name type="scientific">Lysinimonas soli</name>
    <dbReference type="NCBI Taxonomy" id="1074233"/>
    <lineage>
        <taxon>Bacteria</taxon>
        <taxon>Bacillati</taxon>
        <taxon>Actinomycetota</taxon>
        <taxon>Actinomycetes</taxon>
        <taxon>Micrococcales</taxon>
        <taxon>Microbacteriaceae</taxon>
        <taxon>Lysinimonas</taxon>
    </lineage>
</organism>
<dbReference type="Proteomes" id="UP001596039">
    <property type="component" value="Unassembled WGS sequence"/>
</dbReference>
<dbReference type="EMBL" id="JBHSMG010000002">
    <property type="protein sequence ID" value="MFC5502718.1"/>
    <property type="molecule type" value="Genomic_DNA"/>
</dbReference>
<dbReference type="InterPro" id="IPR052907">
    <property type="entry name" value="Beta-lactamase/esterase"/>
</dbReference>
<sequence>MSVEIDGASEAGWEPVRDAFARAFQTHPRMGGALAIRHRGRTVVDLWGGLADARTDEPWRRDTLSVVFSSTKGLMSLLVALLVQEGRLDYEELVTAYWPEYGQAGKSRSRVKHLLAHRAGLSAPRQAMSLEDILQWDRAIANLVAEEPLWAPGEGWAYHAITHGWLAGELIRRVTGTSVGDYLRSALADLAPDTWIGLPSTEQHRVAHLSVGPTLRELTTKQLREQSDPDWPLRAMTLGGALPLDLVTDAPGFNDPRLQAAQIPGAGGIATARDLAAIWSATVSETSGRRLLGPDVLGAALVEQSAGAPVFPVPGPWPRWAMGFQLDSEARRYLTAQSFGHDGAGGQVAFADPTHEIGFAFVTNWMEADDPRATRIIDAVRDCVSELAAN</sequence>
<gene>
    <name evidence="2" type="ORF">ACFPJ4_10760</name>
</gene>
<dbReference type="PANTHER" id="PTHR43319">
    <property type="entry name" value="BETA-LACTAMASE-RELATED"/>
    <property type="match status" value="1"/>
</dbReference>
<accession>A0ABW0NTS8</accession>
<evidence type="ECO:0000259" key="1">
    <source>
        <dbReference type="Pfam" id="PF00144"/>
    </source>
</evidence>
<dbReference type="InterPro" id="IPR012338">
    <property type="entry name" value="Beta-lactam/transpept-like"/>
</dbReference>
<evidence type="ECO:0000313" key="3">
    <source>
        <dbReference type="Proteomes" id="UP001596039"/>
    </source>
</evidence>
<name>A0ABW0NTS8_9MICO</name>
<dbReference type="RefSeq" id="WP_386740410.1">
    <property type="nucleotide sequence ID" value="NZ_JBHSMG010000002.1"/>
</dbReference>
<dbReference type="Pfam" id="PF00144">
    <property type="entry name" value="Beta-lactamase"/>
    <property type="match status" value="1"/>
</dbReference>
<evidence type="ECO:0000313" key="2">
    <source>
        <dbReference type="EMBL" id="MFC5502718.1"/>
    </source>
</evidence>
<dbReference type="PANTHER" id="PTHR43319:SF3">
    <property type="entry name" value="BETA-LACTAMASE-RELATED DOMAIN-CONTAINING PROTEIN"/>
    <property type="match status" value="1"/>
</dbReference>
<dbReference type="GO" id="GO:0016787">
    <property type="term" value="F:hydrolase activity"/>
    <property type="evidence" value="ECO:0007669"/>
    <property type="project" value="UniProtKB-KW"/>
</dbReference>
<reference evidence="3" key="1">
    <citation type="journal article" date="2019" name="Int. J. Syst. Evol. Microbiol.">
        <title>The Global Catalogue of Microorganisms (GCM) 10K type strain sequencing project: providing services to taxonomists for standard genome sequencing and annotation.</title>
        <authorList>
            <consortium name="The Broad Institute Genomics Platform"/>
            <consortium name="The Broad Institute Genome Sequencing Center for Infectious Disease"/>
            <person name="Wu L."/>
            <person name="Ma J."/>
        </authorList>
    </citation>
    <scope>NUCLEOTIDE SEQUENCE [LARGE SCALE GENOMIC DNA]</scope>
    <source>
        <strain evidence="3">CGMCC 4.6997</strain>
    </source>
</reference>
<dbReference type="EC" id="3.-.-.-" evidence="2"/>
<dbReference type="InterPro" id="IPR001466">
    <property type="entry name" value="Beta-lactam-related"/>
</dbReference>
<dbReference type="Gene3D" id="3.40.710.10">
    <property type="entry name" value="DD-peptidase/beta-lactamase superfamily"/>
    <property type="match status" value="1"/>
</dbReference>
<proteinExistence type="predicted"/>